<name>A0A086CGB6_9CHRO</name>
<sequence length="258" mass="28760">MGLFDRLSRVVRANLNDLVSKAEDPEKVLEQTLVDMSEDLVQLKQAFAQSLSSQKRIESQYKKSLMEANNWEQRAKLAISRKEEDLAREALVRKKSYSETALTLNEQLNQQNTQLETMRHNLATLESKIGEAKTKKNILIARSKAAKATQSLQKTMSGLDTSTSMSAFERMENKVLDMEAQSQSIGELAAAGVEGQFAQLEAGSEVDEELAMLKSQISGSSPSKGILPESIEDNDSSSKDQITDDEELEKLKRELNNM</sequence>
<dbReference type="Pfam" id="PF04012">
    <property type="entry name" value="PspA_IM30"/>
    <property type="match status" value="1"/>
</dbReference>
<dbReference type="AlphaFoldDB" id="A0A086CGB6"/>
<evidence type="ECO:0000256" key="3">
    <source>
        <dbReference type="SAM" id="MobiDB-lite"/>
    </source>
</evidence>
<feature type="coiled-coil region" evidence="2">
    <location>
        <begin position="101"/>
        <end position="135"/>
    </location>
</feature>
<feature type="compositionally biased region" description="Basic and acidic residues" evidence="3">
    <location>
        <begin position="249"/>
        <end position="258"/>
    </location>
</feature>
<dbReference type="PANTHER" id="PTHR31088">
    <property type="entry name" value="MEMBRANE-ASSOCIATED PROTEIN VIPP1, CHLOROPLASTIC"/>
    <property type="match status" value="1"/>
</dbReference>
<dbReference type="Proteomes" id="UP000028922">
    <property type="component" value="Unassembled WGS sequence"/>
</dbReference>
<evidence type="ECO:0000256" key="1">
    <source>
        <dbReference type="ARBA" id="ARBA00043985"/>
    </source>
</evidence>
<proteinExistence type="inferred from homology"/>
<organism evidence="4 5">
    <name type="scientific">Candidatus Atelocyanobacterium thalassa isolate SIO64986</name>
    <dbReference type="NCBI Taxonomy" id="1527444"/>
    <lineage>
        <taxon>Bacteria</taxon>
        <taxon>Bacillati</taxon>
        <taxon>Cyanobacteriota</taxon>
        <taxon>Cyanophyceae</taxon>
        <taxon>Oscillatoriophycideae</taxon>
        <taxon>Chroococcales</taxon>
        <taxon>Aphanothecaceae</taxon>
        <taxon>Candidatus Atelocyanobacterium</taxon>
        <taxon>Candidatus Atelocyanobacterium thalassae</taxon>
    </lineage>
</organism>
<dbReference type="STRING" id="1527444.ucyna2_00960"/>
<protein>
    <submittedName>
        <fullName evidence="4">Phage shock protein A (PspA) family protein</fullName>
    </submittedName>
</protein>
<dbReference type="EMBL" id="JPSP01000011">
    <property type="protein sequence ID" value="KFF41230.1"/>
    <property type="molecule type" value="Genomic_DNA"/>
</dbReference>
<evidence type="ECO:0000256" key="2">
    <source>
        <dbReference type="SAM" id="Coils"/>
    </source>
</evidence>
<dbReference type="InterPro" id="IPR007157">
    <property type="entry name" value="PspA_VIPP1"/>
</dbReference>
<gene>
    <name evidence="4" type="ORF">ucyna2_00960</name>
</gene>
<feature type="region of interest" description="Disordered" evidence="3">
    <location>
        <begin position="215"/>
        <end position="258"/>
    </location>
</feature>
<evidence type="ECO:0000313" key="5">
    <source>
        <dbReference type="Proteomes" id="UP000028922"/>
    </source>
</evidence>
<evidence type="ECO:0000313" key="4">
    <source>
        <dbReference type="EMBL" id="KFF41230.1"/>
    </source>
</evidence>
<dbReference type="PANTHER" id="PTHR31088:SF6">
    <property type="entry name" value="PHAGE SHOCK PROTEIN A"/>
    <property type="match status" value="1"/>
</dbReference>
<keyword evidence="2" id="KW-0175">Coiled coil</keyword>
<dbReference type="PATRIC" id="fig|1527444.3.peg.910"/>
<accession>A0A086CGB6</accession>
<reference evidence="4 5" key="1">
    <citation type="submission" date="2014-08" db="EMBL/GenBank/DDBJ databases">
        <title>Comparative genomics reveals surprising divergence of two closely related strains of uncultivated UCYN-A cyanobacteria.</title>
        <authorList>
            <person name="Bombar D."/>
            <person name="Heller P."/>
            <person name="Sanchez-Baracaldo P."/>
            <person name="Carter B.J."/>
            <person name="Zert J.P."/>
        </authorList>
    </citation>
    <scope>NUCLEOTIDE SEQUENCE [LARGE SCALE GENOMIC DNA]</scope>
</reference>
<dbReference type="eggNOG" id="COG1842">
    <property type="taxonomic scope" value="Bacteria"/>
</dbReference>
<comment type="similarity">
    <text evidence="1">Belongs to the PspA/Vipp/IM30 family.</text>
</comment>
<comment type="caution">
    <text evidence="4">The sequence shown here is derived from an EMBL/GenBank/DDBJ whole genome shotgun (WGS) entry which is preliminary data.</text>
</comment>